<dbReference type="PROSITE" id="PS50893">
    <property type="entry name" value="ABC_TRANSPORTER_2"/>
    <property type="match status" value="1"/>
</dbReference>
<dbReference type="Gene3D" id="3.40.50.300">
    <property type="entry name" value="P-loop containing nucleotide triphosphate hydrolases"/>
    <property type="match status" value="1"/>
</dbReference>
<evidence type="ECO:0000256" key="1">
    <source>
        <dbReference type="ARBA" id="ARBA00005417"/>
    </source>
</evidence>
<dbReference type="InterPro" id="IPR003593">
    <property type="entry name" value="AAA+_ATPase"/>
</dbReference>
<protein>
    <submittedName>
        <fullName evidence="6">ABC transporter ATP-binding protein</fullName>
    </submittedName>
</protein>
<dbReference type="InterPro" id="IPR003439">
    <property type="entry name" value="ABC_transporter-like_ATP-bd"/>
</dbReference>
<dbReference type="NCBIfam" id="TIGR01727">
    <property type="entry name" value="oligo_HPY"/>
    <property type="match status" value="1"/>
</dbReference>
<evidence type="ECO:0000313" key="6">
    <source>
        <dbReference type="EMBL" id="RLQ94786.1"/>
    </source>
</evidence>
<dbReference type="Proteomes" id="UP000276770">
    <property type="component" value="Unassembled WGS sequence"/>
</dbReference>
<dbReference type="RefSeq" id="WP_121680949.1">
    <property type="nucleotide sequence ID" value="NZ_RCVZ01000008.1"/>
</dbReference>
<proteinExistence type="inferred from homology"/>
<dbReference type="GO" id="GO:0055085">
    <property type="term" value="P:transmembrane transport"/>
    <property type="evidence" value="ECO:0007669"/>
    <property type="project" value="UniProtKB-ARBA"/>
</dbReference>
<dbReference type="SMART" id="SM00382">
    <property type="entry name" value="AAA"/>
    <property type="match status" value="1"/>
</dbReference>
<dbReference type="InterPro" id="IPR017871">
    <property type="entry name" value="ABC_transporter-like_CS"/>
</dbReference>
<dbReference type="PANTHER" id="PTHR43776:SF7">
    <property type="entry name" value="D,D-DIPEPTIDE TRANSPORT ATP-BINDING PROTEIN DDPF-RELATED"/>
    <property type="match status" value="1"/>
</dbReference>
<reference evidence="6 7" key="1">
    <citation type="submission" date="2018-10" db="EMBL/GenBank/DDBJ databases">
        <title>Falsibacillus sp. genome draft.</title>
        <authorList>
            <person name="Shi S."/>
        </authorList>
    </citation>
    <scope>NUCLEOTIDE SEQUENCE [LARGE SCALE GENOMIC DNA]</scope>
    <source>
        <strain evidence="6 7">GY 10110</strain>
    </source>
</reference>
<dbReference type="PROSITE" id="PS00211">
    <property type="entry name" value="ABC_TRANSPORTER_1"/>
    <property type="match status" value="1"/>
</dbReference>
<keyword evidence="4 6" id="KW-0067">ATP-binding</keyword>
<dbReference type="OrthoDB" id="337094at2"/>
<evidence type="ECO:0000256" key="2">
    <source>
        <dbReference type="ARBA" id="ARBA00022448"/>
    </source>
</evidence>
<sequence>MNELLTVKNLKVKYDLHQSWFKELFSKEKSYVKAVDGVDFTIHKGEILTLVGESGSGKTTTGKAILQLLDNVEGDIEFNGTSLPTKEKKVLKGFRQDAQMIYQDPYQSLNPKDRVFDIVAEPLVVNKMARSEQEKEEKVKTALESSGLKPAEKYLAKYPHELSGGQRQRVAIAAALILNPKLIIADEPVSMLDMSVRSDILRVLIQLRDHKDISYLFITHDLSLAWLISDRIAIMYLGKIVEVGSYDKIMNASLHPYTKALINVMPRLEVKKKREKRLTLTGETPDPSNVPSGCRFHPRCPFAQEKCKQSEPSIRDFGDGHHVACHFVEELKEEVS</sequence>
<dbReference type="FunFam" id="3.40.50.300:FF:000016">
    <property type="entry name" value="Oligopeptide ABC transporter ATP-binding component"/>
    <property type="match status" value="1"/>
</dbReference>
<organism evidence="6 7">
    <name type="scientific">Falsibacillus albus</name>
    <dbReference type="NCBI Taxonomy" id="2478915"/>
    <lineage>
        <taxon>Bacteria</taxon>
        <taxon>Bacillati</taxon>
        <taxon>Bacillota</taxon>
        <taxon>Bacilli</taxon>
        <taxon>Bacillales</taxon>
        <taxon>Bacillaceae</taxon>
        <taxon>Falsibacillus</taxon>
    </lineage>
</organism>
<feature type="domain" description="ABC transporter" evidence="5">
    <location>
        <begin position="19"/>
        <end position="262"/>
    </location>
</feature>
<comment type="caution">
    <text evidence="6">The sequence shown here is derived from an EMBL/GenBank/DDBJ whole genome shotgun (WGS) entry which is preliminary data.</text>
</comment>
<evidence type="ECO:0000313" key="7">
    <source>
        <dbReference type="Proteomes" id="UP000276770"/>
    </source>
</evidence>
<dbReference type="GO" id="GO:0005524">
    <property type="term" value="F:ATP binding"/>
    <property type="evidence" value="ECO:0007669"/>
    <property type="project" value="UniProtKB-KW"/>
</dbReference>
<dbReference type="PANTHER" id="PTHR43776">
    <property type="entry name" value="TRANSPORT ATP-BINDING PROTEIN"/>
    <property type="match status" value="1"/>
</dbReference>
<dbReference type="SUPFAM" id="SSF52540">
    <property type="entry name" value="P-loop containing nucleoside triphosphate hydrolases"/>
    <property type="match status" value="1"/>
</dbReference>
<gene>
    <name evidence="6" type="ORF">D9X91_12385</name>
</gene>
<dbReference type="Pfam" id="PF08352">
    <property type="entry name" value="oligo_HPY"/>
    <property type="match status" value="1"/>
</dbReference>
<keyword evidence="3" id="KW-0547">Nucleotide-binding</keyword>
<dbReference type="GO" id="GO:0015833">
    <property type="term" value="P:peptide transport"/>
    <property type="evidence" value="ECO:0007669"/>
    <property type="project" value="InterPro"/>
</dbReference>
<dbReference type="Pfam" id="PF00005">
    <property type="entry name" value="ABC_tran"/>
    <property type="match status" value="1"/>
</dbReference>
<keyword evidence="2" id="KW-0813">Transport</keyword>
<dbReference type="InterPro" id="IPR050319">
    <property type="entry name" value="ABC_transp_ATP-bind"/>
</dbReference>
<dbReference type="GO" id="GO:0016887">
    <property type="term" value="F:ATP hydrolysis activity"/>
    <property type="evidence" value="ECO:0007669"/>
    <property type="project" value="InterPro"/>
</dbReference>
<dbReference type="InterPro" id="IPR027417">
    <property type="entry name" value="P-loop_NTPase"/>
</dbReference>
<dbReference type="AlphaFoldDB" id="A0A3L7JVL2"/>
<dbReference type="EMBL" id="RCVZ01000008">
    <property type="protein sequence ID" value="RLQ94786.1"/>
    <property type="molecule type" value="Genomic_DNA"/>
</dbReference>
<evidence type="ECO:0000256" key="4">
    <source>
        <dbReference type="ARBA" id="ARBA00022840"/>
    </source>
</evidence>
<dbReference type="InterPro" id="IPR013563">
    <property type="entry name" value="Oligopep_ABC_C"/>
</dbReference>
<dbReference type="CDD" id="cd03257">
    <property type="entry name" value="ABC_NikE_OppD_transporters"/>
    <property type="match status" value="1"/>
</dbReference>
<evidence type="ECO:0000256" key="3">
    <source>
        <dbReference type="ARBA" id="ARBA00022741"/>
    </source>
</evidence>
<comment type="similarity">
    <text evidence="1">Belongs to the ABC transporter superfamily.</text>
</comment>
<evidence type="ECO:0000259" key="5">
    <source>
        <dbReference type="PROSITE" id="PS50893"/>
    </source>
</evidence>
<accession>A0A3L7JVL2</accession>
<keyword evidence="7" id="KW-1185">Reference proteome</keyword>
<name>A0A3L7JVL2_9BACI</name>